<name>A0A318RYZ7_9DEIO</name>
<dbReference type="PANTHER" id="PTHR42709:SF6">
    <property type="entry name" value="UNDECAPRENYL PHOSPHATE TRANSPORTER A"/>
    <property type="match status" value="1"/>
</dbReference>
<keyword evidence="9" id="KW-1185">Reference proteome</keyword>
<reference evidence="8 9" key="1">
    <citation type="submission" date="2018-06" db="EMBL/GenBank/DDBJ databases">
        <title>Genomic Encyclopedia of Type Strains, Phase IV (KMG-IV): sequencing the most valuable type-strain genomes for metagenomic binning, comparative biology and taxonomic classification.</title>
        <authorList>
            <person name="Goeker M."/>
        </authorList>
    </citation>
    <scope>NUCLEOTIDE SEQUENCE [LARGE SCALE GENOMIC DNA]</scope>
    <source>
        <strain evidence="8 9">DSM 18048</strain>
    </source>
</reference>
<feature type="domain" description="VTT" evidence="7">
    <location>
        <begin position="30"/>
        <end position="159"/>
    </location>
</feature>
<feature type="transmembrane region" description="Helical" evidence="6">
    <location>
        <begin position="172"/>
        <end position="193"/>
    </location>
</feature>
<gene>
    <name evidence="8" type="ORF">DES52_12732</name>
</gene>
<feature type="transmembrane region" description="Helical" evidence="6">
    <location>
        <begin position="12"/>
        <end position="30"/>
    </location>
</feature>
<evidence type="ECO:0000256" key="6">
    <source>
        <dbReference type="SAM" id="Phobius"/>
    </source>
</evidence>
<dbReference type="OrthoDB" id="9813426at2"/>
<dbReference type="RefSeq" id="WP_110888859.1">
    <property type="nucleotide sequence ID" value="NZ_QJSX01000027.1"/>
</dbReference>
<sequence length="206" mass="22202">MVEWIQHLMSSLGYAGIVVLMFLENVFPPLPSELIMPLAGFTAADGDLSIVGVIVAGTLGSVLGSLPLYLLGHAVGEERLASWADKYGKWLTVSGKEIRGADEWFDRHGHRAVLFGRLVPGLRSLLSIPAGISGMPLGKFLIYTSLGTATWSTLLATAGFLLGDNYEQVERWVGPVGTIVLGAVAIWFVVWIVRRKRAKGKSAKPS</sequence>
<evidence type="ECO:0000256" key="4">
    <source>
        <dbReference type="ARBA" id="ARBA00022989"/>
    </source>
</evidence>
<dbReference type="PANTHER" id="PTHR42709">
    <property type="entry name" value="ALKALINE PHOSPHATASE LIKE PROTEIN"/>
    <property type="match status" value="1"/>
</dbReference>
<evidence type="ECO:0000256" key="5">
    <source>
        <dbReference type="ARBA" id="ARBA00023136"/>
    </source>
</evidence>
<feature type="transmembrane region" description="Helical" evidence="6">
    <location>
        <begin position="140"/>
        <end position="160"/>
    </location>
</feature>
<keyword evidence="2" id="KW-1003">Cell membrane</keyword>
<evidence type="ECO:0000256" key="1">
    <source>
        <dbReference type="ARBA" id="ARBA00004651"/>
    </source>
</evidence>
<evidence type="ECO:0000313" key="8">
    <source>
        <dbReference type="EMBL" id="PYE48698.1"/>
    </source>
</evidence>
<dbReference type="InterPro" id="IPR032816">
    <property type="entry name" value="VTT_dom"/>
</dbReference>
<comment type="subcellular location">
    <subcellularLocation>
        <location evidence="1">Cell membrane</location>
        <topology evidence="1">Multi-pass membrane protein</topology>
    </subcellularLocation>
</comment>
<dbReference type="InterPro" id="IPR051311">
    <property type="entry name" value="DedA_domain"/>
</dbReference>
<accession>A0A318RYZ7</accession>
<dbReference type="Proteomes" id="UP000248326">
    <property type="component" value="Unassembled WGS sequence"/>
</dbReference>
<dbReference type="Pfam" id="PF09335">
    <property type="entry name" value="VTT_dom"/>
    <property type="match status" value="1"/>
</dbReference>
<organism evidence="8 9">
    <name type="scientific">Deinococcus yavapaiensis KR-236</name>
    <dbReference type="NCBI Taxonomy" id="694435"/>
    <lineage>
        <taxon>Bacteria</taxon>
        <taxon>Thermotogati</taxon>
        <taxon>Deinococcota</taxon>
        <taxon>Deinococci</taxon>
        <taxon>Deinococcales</taxon>
        <taxon>Deinococcaceae</taxon>
        <taxon>Deinococcus</taxon>
    </lineage>
</organism>
<evidence type="ECO:0000256" key="2">
    <source>
        <dbReference type="ARBA" id="ARBA00022475"/>
    </source>
</evidence>
<evidence type="ECO:0000256" key="3">
    <source>
        <dbReference type="ARBA" id="ARBA00022692"/>
    </source>
</evidence>
<comment type="caution">
    <text evidence="8">The sequence shown here is derived from an EMBL/GenBank/DDBJ whole genome shotgun (WGS) entry which is preliminary data.</text>
</comment>
<evidence type="ECO:0000259" key="7">
    <source>
        <dbReference type="Pfam" id="PF09335"/>
    </source>
</evidence>
<evidence type="ECO:0000313" key="9">
    <source>
        <dbReference type="Proteomes" id="UP000248326"/>
    </source>
</evidence>
<keyword evidence="4 6" id="KW-1133">Transmembrane helix</keyword>
<dbReference type="EMBL" id="QJSX01000027">
    <property type="protein sequence ID" value="PYE48698.1"/>
    <property type="molecule type" value="Genomic_DNA"/>
</dbReference>
<dbReference type="AlphaFoldDB" id="A0A318RYZ7"/>
<dbReference type="GO" id="GO:0005886">
    <property type="term" value="C:plasma membrane"/>
    <property type="evidence" value="ECO:0007669"/>
    <property type="project" value="UniProtKB-SubCell"/>
</dbReference>
<proteinExistence type="predicted"/>
<keyword evidence="5 6" id="KW-0472">Membrane</keyword>
<protein>
    <submittedName>
        <fullName evidence="8">Membrane protein DedA with SNARE-associated domain</fullName>
    </submittedName>
</protein>
<feature type="transmembrane region" description="Helical" evidence="6">
    <location>
        <begin position="50"/>
        <end position="71"/>
    </location>
</feature>
<keyword evidence="3 6" id="KW-0812">Transmembrane</keyword>